<proteinExistence type="predicted"/>
<dbReference type="InterPro" id="IPR036612">
    <property type="entry name" value="KH_dom_type_1_sf"/>
</dbReference>
<feature type="compositionally biased region" description="Low complexity" evidence="5">
    <location>
        <begin position="214"/>
        <end position="231"/>
    </location>
</feature>
<sequence>MSDYSAVAPPPQNFNQSTAFAAAVQRAKQIAAKINPGTTGNDSRPKRPLEEAADEFDVEPDAKKGPASLVSSQNQAPPNMGRPPQNQGMGGGGGGPPGMQQVSEDIKVPDKMVGLRVTSIGGPGGPGGGGPGQGGRNSIEIMIPGPKVGLIIGKGGETIKQLQEKSGAKMVVIQDGPNQEHEKPLVISGEPQKVEHAKQLVYDLIAEKEMKSFNRGGPRGRQNQGPNDGGYNDYGGGGGGEQMEVLVPRPAVGVVIGKGGDMIKKIQAETGAKVQFQQARDEGPGDRRCYLSGNPKQVEMARQRIDELIDSVLQRDGDGGMGAPMGGGMRGGRGGGRGGRGGHHGGRGGGQGGFDRGDRNGGGGDFGGGNQWEDRRGGGPGGLQGGGQQDVVSFTVPANKCGVIIGRGGETIKQINQQSGAYCELDRRAQNQNPTANEKVFNIKGDPDSIETAKRIIQEKVQMPLTFVSQSGGGGGGPPMNTSMPTAYPGMAPQNYNPQNSWGMQGGGGGGVGGAGGYQQQQQWGGQPQGADSQSGQPNKVQVNPSTGQPDYSMQWAEYYRSLGMHREAEMIEQQAKAKATGGSMQTAPAPAQPAAPTQNATPSSQADYSAQWAEYYRSMGKHKEAEAIEAQMKNKGPMPGAAGGAATGQAPAAPGTQPGGYSQAQAPYGGYQPQAAAGGYYGGQPQTAPVPGGVPQGGYGFPSYGYGGQQQQPPQSQE</sequence>
<evidence type="ECO:0000313" key="7">
    <source>
        <dbReference type="EMBL" id="CAG9837320.1"/>
    </source>
</evidence>
<dbReference type="PROSITE" id="PS50276">
    <property type="entry name" value="PANCREATIC_HORMONE_2"/>
    <property type="match status" value="1"/>
</dbReference>
<dbReference type="InterPro" id="IPR004088">
    <property type="entry name" value="KH_dom_type_1"/>
</dbReference>
<dbReference type="InterPro" id="IPR015096">
    <property type="entry name" value="FUBP_C"/>
</dbReference>
<feature type="compositionally biased region" description="Low complexity" evidence="5">
    <location>
        <begin position="586"/>
        <end position="603"/>
    </location>
</feature>
<feature type="domain" description="K Homology" evidence="6">
    <location>
        <begin position="239"/>
        <end position="310"/>
    </location>
</feature>
<name>A0A9N9TA49_DIABA</name>
<feature type="compositionally biased region" description="Low complexity" evidence="5">
    <location>
        <begin position="518"/>
        <end position="530"/>
    </location>
</feature>
<feature type="region of interest" description="Disordered" evidence="5">
    <location>
        <begin position="31"/>
        <end position="102"/>
    </location>
</feature>
<protein>
    <recommendedName>
        <fullName evidence="6">K Homology domain-containing protein</fullName>
    </recommendedName>
</protein>
<feature type="domain" description="K Homology" evidence="6">
    <location>
        <begin position="388"/>
        <end position="462"/>
    </location>
</feature>
<feature type="compositionally biased region" description="Gly residues" evidence="5">
    <location>
        <begin position="378"/>
        <end position="388"/>
    </location>
</feature>
<feature type="region of interest" description="Disordered" evidence="5">
    <location>
        <begin position="315"/>
        <end position="390"/>
    </location>
</feature>
<dbReference type="InterPro" id="IPR004087">
    <property type="entry name" value="KH_dom"/>
</dbReference>
<feature type="compositionally biased region" description="Gly residues" evidence="5">
    <location>
        <begin position="695"/>
        <end position="709"/>
    </location>
</feature>
<dbReference type="Gene3D" id="3.30.1370.10">
    <property type="entry name" value="K Homology domain, type 1"/>
    <property type="match status" value="3"/>
</dbReference>
<dbReference type="GO" id="GO:0006355">
    <property type="term" value="P:regulation of DNA-templated transcription"/>
    <property type="evidence" value="ECO:0007669"/>
    <property type="project" value="InterPro"/>
</dbReference>
<evidence type="ECO:0000313" key="8">
    <source>
        <dbReference type="Proteomes" id="UP001153709"/>
    </source>
</evidence>
<evidence type="ECO:0000259" key="6">
    <source>
        <dbReference type="SMART" id="SM00322"/>
    </source>
</evidence>
<evidence type="ECO:0000256" key="1">
    <source>
        <dbReference type="ARBA" id="ARBA00004123"/>
    </source>
</evidence>
<feature type="compositionally biased region" description="Gly residues" evidence="5">
    <location>
        <begin position="347"/>
        <end position="370"/>
    </location>
</feature>
<dbReference type="PROSITE" id="PS50084">
    <property type="entry name" value="KH_TYPE_1"/>
    <property type="match status" value="3"/>
</dbReference>
<dbReference type="CDD" id="cd22398">
    <property type="entry name" value="KH-I_FUBP_rpt3"/>
    <property type="match status" value="1"/>
</dbReference>
<dbReference type="EMBL" id="OU898282">
    <property type="protein sequence ID" value="CAG9837320.1"/>
    <property type="molecule type" value="Genomic_DNA"/>
</dbReference>
<keyword evidence="8" id="KW-1185">Reference proteome</keyword>
<keyword evidence="2" id="KW-0677">Repeat</keyword>
<dbReference type="PANTHER" id="PTHR10288">
    <property type="entry name" value="KH DOMAIN CONTAINING RNA BINDING PROTEIN"/>
    <property type="match status" value="1"/>
</dbReference>
<dbReference type="Proteomes" id="UP001153709">
    <property type="component" value="Chromosome 7"/>
</dbReference>
<dbReference type="GO" id="GO:0003723">
    <property type="term" value="F:RNA binding"/>
    <property type="evidence" value="ECO:0007669"/>
    <property type="project" value="UniProtKB-UniRule"/>
</dbReference>
<comment type="subcellular location">
    <subcellularLocation>
        <location evidence="1">Nucleus</location>
    </subcellularLocation>
</comment>
<evidence type="ECO:0000256" key="3">
    <source>
        <dbReference type="ARBA" id="ARBA00023242"/>
    </source>
</evidence>
<dbReference type="Pfam" id="PF00013">
    <property type="entry name" value="KH_1"/>
    <property type="match status" value="3"/>
</dbReference>
<feature type="region of interest" description="Disordered" evidence="5">
    <location>
        <begin position="632"/>
        <end position="719"/>
    </location>
</feature>
<feature type="compositionally biased region" description="Gly residues" evidence="5">
    <location>
        <begin position="504"/>
        <end position="517"/>
    </location>
</feature>
<evidence type="ECO:0000256" key="5">
    <source>
        <dbReference type="SAM" id="MobiDB-lite"/>
    </source>
</evidence>
<feature type="compositionally biased region" description="Low complexity" evidence="5">
    <location>
        <begin position="648"/>
        <end position="694"/>
    </location>
</feature>
<feature type="compositionally biased region" description="Gly residues" evidence="5">
    <location>
        <begin position="88"/>
        <end position="97"/>
    </location>
</feature>
<keyword evidence="3" id="KW-0539">Nucleus</keyword>
<dbReference type="GO" id="GO:0005634">
    <property type="term" value="C:nucleus"/>
    <property type="evidence" value="ECO:0007669"/>
    <property type="project" value="UniProtKB-SubCell"/>
</dbReference>
<keyword evidence="4" id="KW-0694">RNA-binding</keyword>
<organism evidence="7 8">
    <name type="scientific">Diabrotica balteata</name>
    <name type="common">Banded cucumber beetle</name>
    <dbReference type="NCBI Taxonomy" id="107213"/>
    <lineage>
        <taxon>Eukaryota</taxon>
        <taxon>Metazoa</taxon>
        <taxon>Ecdysozoa</taxon>
        <taxon>Arthropoda</taxon>
        <taxon>Hexapoda</taxon>
        <taxon>Insecta</taxon>
        <taxon>Pterygota</taxon>
        <taxon>Neoptera</taxon>
        <taxon>Endopterygota</taxon>
        <taxon>Coleoptera</taxon>
        <taxon>Polyphaga</taxon>
        <taxon>Cucujiformia</taxon>
        <taxon>Chrysomeloidea</taxon>
        <taxon>Chrysomelidae</taxon>
        <taxon>Galerucinae</taxon>
        <taxon>Diabroticina</taxon>
        <taxon>Diabroticites</taxon>
        <taxon>Diabrotica</taxon>
    </lineage>
</organism>
<dbReference type="Pfam" id="PF09005">
    <property type="entry name" value="FUBP_C"/>
    <property type="match status" value="2"/>
</dbReference>
<evidence type="ECO:0000256" key="4">
    <source>
        <dbReference type="PROSITE-ProRule" id="PRU00117"/>
    </source>
</evidence>
<dbReference type="SMART" id="SM00322">
    <property type="entry name" value="KH"/>
    <property type="match status" value="3"/>
</dbReference>
<accession>A0A9N9TA49</accession>
<reference evidence="7" key="1">
    <citation type="submission" date="2022-01" db="EMBL/GenBank/DDBJ databases">
        <authorList>
            <person name="King R."/>
        </authorList>
    </citation>
    <scope>NUCLEOTIDE SEQUENCE</scope>
</reference>
<feature type="compositionally biased region" description="Low complexity" evidence="5">
    <location>
        <begin position="710"/>
        <end position="719"/>
    </location>
</feature>
<dbReference type="AlphaFoldDB" id="A0A9N9TA49"/>
<gene>
    <name evidence="7" type="ORF">DIABBA_LOCUS10316</name>
</gene>
<feature type="region of interest" description="Disordered" evidence="5">
    <location>
        <begin position="211"/>
        <end position="240"/>
    </location>
</feature>
<feature type="region of interest" description="Disordered" evidence="5">
    <location>
        <begin position="570"/>
        <end position="608"/>
    </location>
</feature>
<dbReference type="SUPFAM" id="SSF54791">
    <property type="entry name" value="Eukaryotic type KH-domain (KH-domain type I)"/>
    <property type="match status" value="3"/>
</dbReference>
<feature type="compositionally biased region" description="Polar residues" evidence="5">
    <location>
        <begin position="531"/>
        <end position="552"/>
    </location>
</feature>
<feature type="region of interest" description="Disordered" evidence="5">
    <location>
        <begin position="491"/>
        <end position="553"/>
    </location>
</feature>
<feature type="compositionally biased region" description="Gly residues" evidence="5">
    <location>
        <begin position="319"/>
        <end position="339"/>
    </location>
</feature>
<evidence type="ECO:0000256" key="2">
    <source>
        <dbReference type="ARBA" id="ARBA00022737"/>
    </source>
</evidence>
<feature type="domain" description="K Homology" evidence="6">
    <location>
        <begin position="135"/>
        <end position="206"/>
    </location>
</feature>
<dbReference type="CDD" id="cd22397">
    <property type="entry name" value="KH-I_FUBP_rpt2"/>
    <property type="match status" value="1"/>
</dbReference>